<dbReference type="Pfam" id="PF17718">
    <property type="entry name" value="DUF5563"/>
    <property type="match status" value="1"/>
</dbReference>
<sequence length="247" mass="27826">MCGLPGTLLLHRHEHIIYLSLRTLDLGCVCYPCTSMERKQLKKEVEKLLGDYVGTTLREKEFDPKGRKESTLLDEMAHYDLAIGVALQWLSASDELKKGNIKLHLNQHKYPNRMEREAMILSTFAGTVMNHLPVEDVFEIYGNKHSATQLQNSTKGHWTQAFNLSLHPFAMLTAPQAAEHALKHCSRMYKSTSRSFNSTAKGLKPQTAAVNQHETDSERENTSTESSLEGSLTDFNEDNGEDSEICS</sequence>
<accession>A0AAD1STP1</accession>
<evidence type="ECO:0000313" key="3">
    <source>
        <dbReference type="Proteomes" id="UP001295444"/>
    </source>
</evidence>
<gene>
    <name evidence="2" type="ORF">PECUL_23A040256</name>
</gene>
<dbReference type="InterPro" id="IPR038776">
    <property type="entry name" value="C2orf80"/>
</dbReference>
<proteinExistence type="predicted"/>
<dbReference type="AlphaFoldDB" id="A0AAD1STP1"/>
<dbReference type="PANTHER" id="PTHR36296">
    <property type="entry name" value="GAMMA-CRYSTALLIN A"/>
    <property type="match status" value="1"/>
</dbReference>
<dbReference type="Proteomes" id="UP001295444">
    <property type="component" value="Chromosome 07"/>
</dbReference>
<reference evidence="2" key="1">
    <citation type="submission" date="2022-03" db="EMBL/GenBank/DDBJ databases">
        <authorList>
            <person name="Alioto T."/>
            <person name="Alioto T."/>
            <person name="Gomez Garrido J."/>
        </authorList>
    </citation>
    <scope>NUCLEOTIDE SEQUENCE</scope>
</reference>
<dbReference type="PANTHER" id="PTHR36296:SF1">
    <property type="entry name" value="CHROMOSOME 2 OPEN READING FRAME 80"/>
    <property type="match status" value="1"/>
</dbReference>
<name>A0AAD1STP1_PELCU</name>
<organism evidence="2 3">
    <name type="scientific">Pelobates cultripes</name>
    <name type="common">Western spadefoot toad</name>
    <dbReference type="NCBI Taxonomy" id="61616"/>
    <lineage>
        <taxon>Eukaryota</taxon>
        <taxon>Metazoa</taxon>
        <taxon>Chordata</taxon>
        <taxon>Craniata</taxon>
        <taxon>Vertebrata</taxon>
        <taxon>Euteleostomi</taxon>
        <taxon>Amphibia</taxon>
        <taxon>Batrachia</taxon>
        <taxon>Anura</taxon>
        <taxon>Pelobatoidea</taxon>
        <taxon>Pelobatidae</taxon>
        <taxon>Pelobates</taxon>
    </lineage>
</organism>
<protein>
    <submittedName>
        <fullName evidence="2">Uncharacterized protein</fullName>
    </submittedName>
</protein>
<evidence type="ECO:0000256" key="1">
    <source>
        <dbReference type="SAM" id="MobiDB-lite"/>
    </source>
</evidence>
<feature type="compositionally biased region" description="Low complexity" evidence="1">
    <location>
        <begin position="223"/>
        <end position="233"/>
    </location>
</feature>
<feature type="region of interest" description="Disordered" evidence="1">
    <location>
        <begin position="196"/>
        <end position="247"/>
    </location>
</feature>
<evidence type="ECO:0000313" key="2">
    <source>
        <dbReference type="EMBL" id="CAH2306484.1"/>
    </source>
</evidence>
<feature type="compositionally biased region" description="Basic and acidic residues" evidence="1">
    <location>
        <begin position="213"/>
        <end position="222"/>
    </location>
</feature>
<dbReference type="EMBL" id="OW240918">
    <property type="protein sequence ID" value="CAH2306484.1"/>
    <property type="molecule type" value="Genomic_DNA"/>
</dbReference>
<feature type="compositionally biased region" description="Acidic residues" evidence="1">
    <location>
        <begin position="235"/>
        <end position="247"/>
    </location>
</feature>
<keyword evidence="3" id="KW-1185">Reference proteome</keyword>